<protein>
    <recommendedName>
        <fullName evidence="4">PLATZ transcription factor family protein</fullName>
    </recommendedName>
</protein>
<evidence type="ECO:0000313" key="3">
    <source>
        <dbReference type="Proteomes" id="UP001497512"/>
    </source>
</evidence>
<name>A0ABP0V192_9BRYO</name>
<dbReference type="Pfam" id="PF04640">
    <property type="entry name" value="PLATZ"/>
    <property type="match status" value="1"/>
</dbReference>
<evidence type="ECO:0000256" key="1">
    <source>
        <dbReference type="SAM" id="MobiDB-lite"/>
    </source>
</evidence>
<sequence>MVVGGKFGHREGPPWLAKLLSIAEFFGHCKTHLTGRNEKNHFCFDCQRGPLCPVGVAESHAGHATVQIRKASHRDVVRVVDIHKLLDFSNIQLYTINSAKILFLQSRKPPQQAPKMTKGGGGGSSGGLPAPHYCHTCQRSIADPVRFCSLLCKLTGIRQNTHDFTLSFTLQAGSEGGGGGGTMSGGSSHGLEAAGNSTLADFYYPTTPKSRARKGTTHMSNNNESSPSKNKKKRKALLLGSVGLGSSAPHGSDQQQLLSLVVTGPSTPKARELRPSTCRVRHRKQVHPLRAPLF</sequence>
<dbReference type="InterPro" id="IPR006734">
    <property type="entry name" value="PLATZ"/>
</dbReference>
<keyword evidence="3" id="KW-1185">Reference proteome</keyword>
<feature type="region of interest" description="Disordered" evidence="1">
    <location>
        <begin position="207"/>
        <end position="233"/>
    </location>
</feature>
<dbReference type="Proteomes" id="UP001497512">
    <property type="component" value="Chromosome 8"/>
</dbReference>
<dbReference type="PANTHER" id="PTHR31065:SF46">
    <property type="entry name" value="PLATZ TRANSCRIPTION FACTOR FAMILY PROTEIN-RELATED"/>
    <property type="match status" value="1"/>
</dbReference>
<evidence type="ECO:0000313" key="2">
    <source>
        <dbReference type="EMBL" id="CAK9235177.1"/>
    </source>
</evidence>
<reference evidence="2" key="1">
    <citation type="submission" date="2024-02" db="EMBL/GenBank/DDBJ databases">
        <authorList>
            <consortium name="ELIXIR-Norway"/>
            <consortium name="Elixir Norway"/>
        </authorList>
    </citation>
    <scope>NUCLEOTIDE SEQUENCE</scope>
</reference>
<dbReference type="EMBL" id="OZ019900">
    <property type="protein sequence ID" value="CAK9235177.1"/>
    <property type="molecule type" value="Genomic_DNA"/>
</dbReference>
<gene>
    <name evidence="2" type="ORF">CSSPTR1EN2_LOCUS22586</name>
</gene>
<organism evidence="2 3">
    <name type="scientific">Sphagnum troendelagicum</name>
    <dbReference type="NCBI Taxonomy" id="128251"/>
    <lineage>
        <taxon>Eukaryota</taxon>
        <taxon>Viridiplantae</taxon>
        <taxon>Streptophyta</taxon>
        <taxon>Embryophyta</taxon>
        <taxon>Bryophyta</taxon>
        <taxon>Sphagnophytina</taxon>
        <taxon>Sphagnopsida</taxon>
        <taxon>Sphagnales</taxon>
        <taxon>Sphagnaceae</taxon>
        <taxon>Sphagnum</taxon>
    </lineage>
</organism>
<proteinExistence type="predicted"/>
<evidence type="ECO:0008006" key="4">
    <source>
        <dbReference type="Google" id="ProtNLM"/>
    </source>
</evidence>
<dbReference type="PANTHER" id="PTHR31065">
    <property type="entry name" value="PLATZ TRANSCRIPTION FACTOR FAMILY PROTEIN"/>
    <property type="match status" value="1"/>
</dbReference>
<accession>A0ABP0V192</accession>